<dbReference type="InterPro" id="IPR052891">
    <property type="entry name" value="DNA-3mA_glycosylase"/>
</dbReference>
<feature type="binding site" evidence="1">
    <location>
        <position position="35"/>
    </location>
    <ligand>
        <name>Zn(2+)</name>
        <dbReference type="ChEBI" id="CHEBI:29105"/>
    </ligand>
</feature>
<feature type="binding site" evidence="1">
    <location>
        <position position="22"/>
    </location>
    <ligand>
        <name>Zn(2+)</name>
        <dbReference type="ChEBI" id="CHEBI:29105"/>
    </ligand>
</feature>
<accession>A0A2W5QE58</accession>
<proteinExistence type="predicted"/>
<keyword evidence="1" id="KW-0479">Metal-binding</keyword>
<dbReference type="GO" id="GO:0006284">
    <property type="term" value="P:base-excision repair"/>
    <property type="evidence" value="ECO:0007669"/>
    <property type="project" value="InterPro"/>
</dbReference>
<dbReference type="PANTHER" id="PTHR30037">
    <property type="entry name" value="DNA-3-METHYLADENINE GLYCOSYLASE 1"/>
    <property type="match status" value="1"/>
</dbReference>
<comment type="caution">
    <text evidence="2">The sequence shown here is derived from an EMBL/GenBank/DDBJ whole genome shotgun (WGS) entry which is preliminary data.</text>
</comment>
<dbReference type="InterPro" id="IPR005019">
    <property type="entry name" value="Adenine_glyco"/>
</dbReference>
<name>A0A2W5QE58_VARPD</name>
<keyword evidence="1" id="KW-0862">Zinc</keyword>
<evidence type="ECO:0000256" key="1">
    <source>
        <dbReference type="PIRSR" id="PIRSR605019-1"/>
    </source>
</evidence>
<dbReference type="Pfam" id="PF03352">
    <property type="entry name" value="Adenine_glyco"/>
    <property type="match status" value="1"/>
</dbReference>
<feature type="binding site" evidence="1">
    <location>
        <position position="195"/>
    </location>
    <ligand>
        <name>Zn(2+)</name>
        <dbReference type="ChEBI" id="CHEBI:29105"/>
    </ligand>
</feature>
<dbReference type="Gene3D" id="1.10.340.30">
    <property type="entry name" value="Hypothetical protein, domain 2"/>
    <property type="match status" value="1"/>
</dbReference>
<dbReference type="SUPFAM" id="SSF48150">
    <property type="entry name" value="DNA-glycosylase"/>
    <property type="match status" value="1"/>
</dbReference>
<dbReference type="Proteomes" id="UP000249135">
    <property type="component" value="Unassembled WGS sequence"/>
</dbReference>
<organism evidence="2 3">
    <name type="scientific">Variovorax paradoxus</name>
    <dbReference type="NCBI Taxonomy" id="34073"/>
    <lineage>
        <taxon>Bacteria</taxon>
        <taxon>Pseudomonadati</taxon>
        <taxon>Pseudomonadota</taxon>
        <taxon>Betaproteobacteria</taxon>
        <taxon>Burkholderiales</taxon>
        <taxon>Comamonadaceae</taxon>
        <taxon>Variovorax</taxon>
    </lineage>
</organism>
<evidence type="ECO:0000313" key="2">
    <source>
        <dbReference type="EMBL" id="PZQ73105.1"/>
    </source>
</evidence>
<gene>
    <name evidence="2" type="ORF">DI563_15945</name>
</gene>
<sequence>MSRAAAAPPEGLLAGEDGAWRCRWCGASPAYRHYHDHEWGFPVTDERRLFEKICLEGFQSGLSWLTILNKREAFRAAFANFEAERMARFGEKDIVRLLGDAGIVRHRGKIELAINNARQVLKLREEFGSLACYAWGFEPDPASRPKRVTLESLRAATTSPESVAMSKDLKKRGWSFVGPTTVYAFMQAMGLVNDHIEGCHVRQRALDERARLADPTVRTRSAEV</sequence>
<dbReference type="InterPro" id="IPR011257">
    <property type="entry name" value="DNA_glycosylase"/>
</dbReference>
<evidence type="ECO:0000313" key="3">
    <source>
        <dbReference type="Proteomes" id="UP000249135"/>
    </source>
</evidence>
<dbReference type="AlphaFoldDB" id="A0A2W5QE58"/>
<dbReference type="EMBL" id="QFPP01000207">
    <property type="protein sequence ID" value="PZQ73105.1"/>
    <property type="molecule type" value="Genomic_DNA"/>
</dbReference>
<feature type="binding site" evidence="1">
    <location>
        <position position="199"/>
    </location>
    <ligand>
        <name>Zn(2+)</name>
        <dbReference type="ChEBI" id="CHEBI:29105"/>
    </ligand>
</feature>
<dbReference type="PANTHER" id="PTHR30037:SF4">
    <property type="entry name" value="DNA-3-METHYLADENINE GLYCOSYLASE I"/>
    <property type="match status" value="1"/>
</dbReference>
<dbReference type="GO" id="GO:0008725">
    <property type="term" value="F:DNA-3-methyladenine glycosylase activity"/>
    <property type="evidence" value="ECO:0007669"/>
    <property type="project" value="InterPro"/>
</dbReference>
<reference evidence="2 3" key="1">
    <citation type="submission" date="2017-08" db="EMBL/GenBank/DDBJ databases">
        <title>Infants hospitalized years apart are colonized by the same room-sourced microbial strains.</title>
        <authorList>
            <person name="Brooks B."/>
            <person name="Olm M.R."/>
            <person name="Firek B.A."/>
            <person name="Baker R."/>
            <person name="Thomas B.C."/>
            <person name="Morowitz M.J."/>
            <person name="Banfield J.F."/>
        </authorList>
    </citation>
    <scope>NUCLEOTIDE SEQUENCE [LARGE SCALE GENOMIC DNA]</scope>
    <source>
        <strain evidence="2">S2_005_003_R2_41</strain>
    </source>
</reference>
<dbReference type="GO" id="GO:0046872">
    <property type="term" value="F:metal ion binding"/>
    <property type="evidence" value="ECO:0007669"/>
    <property type="project" value="UniProtKB-KW"/>
</dbReference>
<protein>
    <submittedName>
        <fullName evidence="2">DNA-3-methyladenine glycosylase I</fullName>
    </submittedName>
</protein>